<feature type="domain" description="Peptidase S8/S53" evidence="9">
    <location>
        <begin position="180"/>
        <end position="393"/>
    </location>
</feature>
<dbReference type="RefSeq" id="WP_330794344.1">
    <property type="nucleotide sequence ID" value="NZ_JAZEWV010000006.1"/>
</dbReference>
<keyword evidence="3 5" id="KW-0378">Hydrolase</keyword>
<dbReference type="PROSITE" id="PS00136">
    <property type="entry name" value="SUBTILASE_ASP"/>
    <property type="match status" value="1"/>
</dbReference>
<name>A0ABU7P9D7_9ACTN</name>
<dbReference type="InterPro" id="IPR037045">
    <property type="entry name" value="S8pro/Inhibitor_I9_sf"/>
</dbReference>
<dbReference type="PROSITE" id="PS00137">
    <property type="entry name" value="SUBTILASE_HIS"/>
    <property type="match status" value="1"/>
</dbReference>
<feature type="region of interest" description="Disordered" evidence="7">
    <location>
        <begin position="112"/>
        <end position="144"/>
    </location>
</feature>
<evidence type="ECO:0000256" key="7">
    <source>
        <dbReference type="SAM" id="MobiDB-lite"/>
    </source>
</evidence>
<dbReference type="CDD" id="cd04077">
    <property type="entry name" value="Peptidases_S8_PCSK9_ProteinaseK_like"/>
    <property type="match status" value="1"/>
</dbReference>
<dbReference type="InterPro" id="IPR010259">
    <property type="entry name" value="S8pro/Inhibitor_I9"/>
</dbReference>
<evidence type="ECO:0000259" key="10">
    <source>
        <dbReference type="Pfam" id="PF05922"/>
    </source>
</evidence>
<evidence type="ECO:0000313" key="11">
    <source>
        <dbReference type="EMBL" id="MEE4542414.1"/>
    </source>
</evidence>
<dbReference type="InterPro" id="IPR023828">
    <property type="entry name" value="Peptidase_S8_Ser-AS"/>
</dbReference>
<dbReference type="Gene3D" id="3.30.70.80">
    <property type="entry name" value="Peptidase S8 propeptide/proteinase inhibitor I9"/>
    <property type="match status" value="1"/>
</dbReference>
<organism evidence="11 12">
    <name type="scientific">Actinacidiphila polyblastidii</name>
    <dbReference type="NCBI Taxonomy" id="3110430"/>
    <lineage>
        <taxon>Bacteria</taxon>
        <taxon>Bacillati</taxon>
        <taxon>Actinomycetota</taxon>
        <taxon>Actinomycetes</taxon>
        <taxon>Kitasatosporales</taxon>
        <taxon>Streptomycetaceae</taxon>
        <taxon>Actinacidiphila</taxon>
    </lineage>
</organism>
<evidence type="ECO:0000256" key="8">
    <source>
        <dbReference type="SAM" id="SignalP"/>
    </source>
</evidence>
<dbReference type="InterPro" id="IPR034193">
    <property type="entry name" value="PCSK9_ProteinaseK-like"/>
</dbReference>
<evidence type="ECO:0000256" key="2">
    <source>
        <dbReference type="ARBA" id="ARBA00022670"/>
    </source>
</evidence>
<proteinExistence type="inferred from homology"/>
<dbReference type="InterPro" id="IPR000209">
    <property type="entry name" value="Peptidase_S8/S53_dom"/>
</dbReference>
<dbReference type="PROSITE" id="PS51892">
    <property type="entry name" value="SUBTILASE"/>
    <property type="match status" value="1"/>
</dbReference>
<dbReference type="Proteomes" id="UP001344658">
    <property type="component" value="Unassembled WGS sequence"/>
</dbReference>
<dbReference type="SUPFAM" id="SSF54897">
    <property type="entry name" value="Protease propeptides/inhibitors"/>
    <property type="match status" value="1"/>
</dbReference>
<dbReference type="SUPFAM" id="SSF52743">
    <property type="entry name" value="Subtilisin-like"/>
    <property type="match status" value="1"/>
</dbReference>
<accession>A0ABU7P9D7</accession>
<keyword evidence="4 5" id="KW-0720">Serine protease</keyword>
<dbReference type="InterPro" id="IPR023827">
    <property type="entry name" value="Peptidase_S8_Asp-AS"/>
</dbReference>
<feature type="domain" description="Inhibitor I9" evidence="10">
    <location>
        <begin position="73"/>
        <end position="109"/>
    </location>
</feature>
<dbReference type="PRINTS" id="PR00723">
    <property type="entry name" value="SUBTILISIN"/>
</dbReference>
<keyword evidence="8" id="KW-0732">Signal</keyword>
<protein>
    <submittedName>
        <fullName evidence="11">S8 family serine peptidase</fullName>
    </submittedName>
</protein>
<feature type="active site" description="Charge relay system" evidence="5">
    <location>
        <position position="365"/>
    </location>
</feature>
<dbReference type="InterPro" id="IPR022398">
    <property type="entry name" value="Peptidase_S8_His-AS"/>
</dbReference>
<evidence type="ECO:0000256" key="3">
    <source>
        <dbReference type="ARBA" id="ARBA00022801"/>
    </source>
</evidence>
<evidence type="ECO:0000256" key="6">
    <source>
        <dbReference type="RuleBase" id="RU003355"/>
    </source>
</evidence>
<evidence type="ECO:0000256" key="1">
    <source>
        <dbReference type="ARBA" id="ARBA00011073"/>
    </source>
</evidence>
<dbReference type="InterPro" id="IPR050131">
    <property type="entry name" value="Peptidase_S8_subtilisin-like"/>
</dbReference>
<feature type="active site" description="Charge relay system" evidence="5">
    <location>
        <position position="215"/>
    </location>
</feature>
<dbReference type="InterPro" id="IPR036852">
    <property type="entry name" value="Peptidase_S8/S53_dom_sf"/>
</dbReference>
<dbReference type="PANTHER" id="PTHR43806">
    <property type="entry name" value="PEPTIDASE S8"/>
    <property type="match status" value="1"/>
</dbReference>
<evidence type="ECO:0000256" key="4">
    <source>
        <dbReference type="ARBA" id="ARBA00022825"/>
    </source>
</evidence>
<dbReference type="InterPro" id="IPR015500">
    <property type="entry name" value="Peptidase_S8_subtilisin-rel"/>
</dbReference>
<keyword evidence="12" id="KW-1185">Reference proteome</keyword>
<evidence type="ECO:0000259" key="9">
    <source>
        <dbReference type="Pfam" id="PF00082"/>
    </source>
</evidence>
<keyword evidence="2 5" id="KW-0645">Protease</keyword>
<dbReference type="PROSITE" id="PS00138">
    <property type="entry name" value="SUBTILASE_SER"/>
    <property type="match status" value="1"/>
</dbReference>
<dbReference type="EMBL" id="JAZEWV010000006">
    <property type="protein sequence ID" value="MEE4542414.1"/>
    <property type="molecule type" value="Genomic_DNA"/>
</dbReference>
<sequence length="419" mass="41796">MRRLARGLTAAALLLAPMSAVPGASAATPSPRTDLAPLYRSDRAVTGQYIITLDKTLDPAKFAGTVGVSPLFAYGRVLRGFASVLSTAQLDAVRRTPGVAAVEENATITASDTTASAAEAPAGTAAVPGTTTAHRTQGGPGGLGRAAAASWGLDRIDQHNLPLDHAFTTAGTGQGGTAYILDTGIDFKHAEFGGRAVPGYDAIGDGRNGQDCEGHGTHVAGTVGGATYGVARQARLVSVRVLDCSGRGTLAGIIAGLDWVAQNAQQPAVANASLGGSYSPALNAAADALSDAGVLPVVAAGNDTQDACRVSPAGADRVLTVGATDTTDHETDFSNYGKCVSVFAPGKGIVSAKLGGGSVALDGTSMASPHAAGVALLYKAANPGADAAAVAGWVDDHSTKDVLAVTGDSPNRLLFTDGL</sequence>
<comment type="caution">
    <text evidence="11">The sequence shown here is derived from an EMBL/GenBank/DDBJ whole genome shotgun (WGS) entry which is preliminary data.</text>
</comment>
<dbReference type="Pfam" id="PF00082">
    <property type="entry name" value="Peptidase_S8"/>
    <property type="match status" value="1"/>
</dbReference>
<dbReference type="Pfam" id="PF05922">
    <property type="entry name" value="Inhibitor_I9"/>
    <property type="match status" value="1"/>
</dbReference>
<gene>
    <name evidence="11" type="ORF">V2S66_10625</name>
</gene>
<feature type="signal peptide" evidence="8">
    <location>
        <begin position="1"/>
        <end position="26"/>
    </location>
</feature>
<feature type="chain" id="PRO_5046512602" evidence="8">
    <location>
        <begin position="27"/>
        <end position="419"/>
    </location>
</feature>
<comment type="similarity">
    <text evidence="1 5 6">Belongs to the peptidase S8 family.</text>
</comment>
<dbReference type="Gene3D" id="3.40.50.200">
    <property type="entry name" value="Peptidase S8/S53 domain"/>
    <property type="match status" value="1"/>
</dbReference>
<dbReference type="PANTHER" id="PTHR43806:SF11">
    <property type="entry name" value="CEREVISIN-RELATED"/>
    <property type="match status" value="1"/>
</dbReference>
<evidence type="ECO:0000256" key="5">
    <source>
        <dbReference type="PROSITE-ProRule" id="PRU01240"/>
    </source>
</evidence>
<reference evidence="11 12" key="1">
    <citation type="submission" date="2023-12" db="EMBL/GenBank/DDBJ databases">
        <title>Streptomyces sp. V4-01.</title>
        <authorList>
            <person name="Somphong A."/>
            <person name="Phongsopitanun W."/>
        </authorList>
    </citation>
    <scope>NUCLEOTIDE SEQUENCE [LARGE SCALE GENOMIC DNA]</scope>
    <source>
        <strain evidence="11 12">V4-01</strain>
    </source>
</reference>
<evidence type="ECO:0000313" key="12">
    <source>
        <dbReference type="Proteomes" id="UP001344658"/>
    </source>
</evidence>
<feature type="active site" description="Charge relay system" evidence="5">
    <location>
        <position position="182"/>
    </location>
</feature>
<feature type="compositionally biased region" description="Low complexity" evidence="7">
    <location>
        <begin position="112"/>
        <end position="133"/>
    </location>
</feature>